<protein>
    <recommendedName>
        <fullName evidence="5">EKC/KEOPS complex subunit BUD32</fullName>
        <ecNumber evidence="3">2.7.11.1</ecNumber>
    </recommendedName>
    <alternativeName>
        <fullName evidence="6 7">Atypical Serine/threonine protein kinase BUD32</fullName>
    </alternativeName>
    <alternativeName>
        <fullName evidence="4">EKC/KEOPS complex subunit bud32</fullName>
    </alternativeName>
</protein>
<dbReference type="SUPFAM" id="SSF56112">
    <property type="entry name" value="Protein kinase-like (PK-like)"/>
    <property type="match status" value="1"/>
</dbReference>
<dbReference type="InterPro" id="IPR000719">
    <property type="entry name" value="Prot_kinase_dom"/>
</dbReference>
<dbReference type="GO" id="GO:0004674">
    <property type="term" value="F:protein serine/threonine kinase activity"/>
    <property type="evidence" value="ECO:0007669"/>
    <property type="project" value="UniProtKB-EC"/>
</dbReference>
<evidence type="ECO:0000256" key="5">
    <source>
        <dbReference type="ARBA" id="ARBA00019973"/>
    </source>
</evidence>
<dbReference type="Pfam" id="PF17667">
    <property type="entry name" value="Pkinase_fungal"/>
    <property type="match status" value="1"/>
</dbReference>
<evidence type="ECO:0000256" key="4">
    <source>
        <dbReference type="ARBA" id="ARBA00013948"/>
    </source>
</evidence>
<evidence type="ECO:0000256" key="1">
    <source>
        <dbReference type="ARBA" id="ARBA00003747"/>
    </source>
</evidence>
<dbReference type="InterPro" id="IPR011009">
    <property type="entry name" value="Kinase-like_dom_sf"/>
</dbReference>
<accession>A0A383UWE7</accession>
<dbReference type="PROSITE" id="PS00109">
    <property type="entry name" value="PROTEIN_KINASE_TYR"/>
    <property type="match status" value="1"/>
</dbReference>
<comment type="catalytic activity">
    <reaction evidence="9">
        <text>L-seryl-[protein] + ATP = O-phospho-L-seryl-[protein] + ADP + H(+)</text>
        <dbReference type="Rhea" id="RHEA:17989"/>
        <dbReference type="Rhea" id="RHEA-COMP:9863"/>
        <dbReference type="Rhea" id="RHEA-COMP:11604"/>
        <dbReference type="ChEBI" id="CHEBI:15378"/>
        <dbReference type="ChEBI" id="CHEBI:29999"/>
        <dbReference type="ChEBI" id="CHEBI:30616"/>
        <dbReference type="ChEBI" id="CHEBI:83421"/>
        <dbReference type="ChEBI" id="CHEBI:456216"/>
        <dbReference type="EC" id="2.7.11.1"/>
    </reaction>
</comment>
<dbReference type="EMBL" id="UNSH01000067">
    <property type="protein sequence ID" value="SZF04641.1"/>
    <property type="molecule type" value="Genomic_DNA"/>
</dbReference>
<dbReference type="AlphaFoldDB" id="A0A383UWE7"/>
<dbReference type="VEuPathDB" id="FungiDB:BLGHR1_15439"/>
<comment type="catalytic activity">
    <reaction evidence="8">
        <text>L-threonyl-[protein] + ATP = O-phospho-L-threonyl-[protein] + ADP + H(+)</text>
        <dbReference type="Rhea" id="RHEA:46608"/>
        <dbReference type="Rhea" id="RHEA-COMP:11060"/>
        <dbReference type="Rhea" id="RHEA-COMP:11605"/>
        <dbReference type="ChEBI" id="CHEBI:15378"/>
        <dbReference type="ChEBI" id="CHEBI:30013"/>
        <dbReference type="ChEBI" id="CHEBI:30616"/>
        <dbReference type="ChEBI" id="CHEBI:61977"/>
        <dbReference type="ChEBI" id="CHEBI:456216"/>
        <dbReference type="EC" id="2.7.11.1"/>
    </reaction>
</comment>
<dbReference type="PANTHER" id="PTHR38248">
    <property type="entry name" value="FUNK1 6"/>
    <property type="match status" value="1"/>
</dbReference>
<sequence length="221" mass="25173">MSDAIKAHWSLVMDAKILHRDISVNNILLTGNKKTDKLGGVLIDLDLATLMSDGNFQEKAQVMTGTMQFIALDILENSFETTGTFVTDSYRYDLELFLYVLVWMCISRGWKKGTNPHETFVSKWYTGTAQEIHSHKQLSIKFVSFVKILFKFSSMFKDVKGLVKKFRDLLFFSKIKTQTGNLDDPNKLYEPIIAAFDSAIHSLKESQAMQPENSRSIEPIS</sequence>
<feature type="domain" description="Protein kinase" evidence="10">
    <location>
        <begin position="1"/>
        <end position="221"/>
    </location>
</feature>
<comment type="function">
    <text evidence="1">Component of the EKC/KEOPS complex that is required for the formation of a threonylcarbamoyl group on adenosine at position 37 (t(6)A37) in tRNAs that read codons beginning with adenine. The complex is probably involved in the transfer of the threonylcarbamoyl moiety of threonylcarbamoyl-AMP (TC-AMP) to the N6 group of A37. BUD32 has ATPase activity in the context of the EKC/KEOPS complex and likely plays a supporting role to the catalytic subunit KAE1. The EKC/KEOPS complex also promotes both telomere uncapping and telomere elongation. The complex is required for efficient recruitment of transcriptional coactivators.</text>
</comment>
<name>A0A383UWE7_BLUHO</name>
<reference evidence="11 12" key="1">
    <citation type="submission" date="2017-11" db="EMBL/GenBank/DDBJ databases">
        <authorList>
            <person name="Kracher B."/>
        </authorList>
    </citation>
    <scope>NUCLEOTIDE SEQUENCE [LARGE SCALE GENOMIC DNA]</scope>
    <source>
        <strain evidence="11 12">RACE1</strain>
    </source>
</reference>
<dbReference type="Proteomes" id="UP000275772">
    <property type="component" value="Unassembled WGS sequence"/>
</dbReference>
<evidence type="ECO:0000256" key="7">
    <source>
        <dbReference type="ARBA" id="ARBA00033194"/>
    </source>
</evidence>
<dbReference type="PROSITE" id="PS50011">
    <property type="entry name" value="PROTEIN_KINASE_DOM"/>
    <property type="match status" value="1"/>
</dbReference>
<evidence type="ECO:0000313" key="11">
    <source>
        <dbReference type="EMBL" id="SZF04641.1"/>
    </source>
</evidence>
<dbReference type="Gene3D" id="1.10.510.10">
    <property type="entry name" value="Transferase(Phosphotransferase) domain 1"/>
    <property type="match status" value="1"/>
</dbReference>
<evidence type="ECO:0000256" key="3">
    <source>
        <dbReference type="ARBA" id="ARBA00012513"/>
    </source>
</evidence>
<evidence type="ECO:0000259" key="10">
    <source>
        <dbReference type="PROSITE" id="PS50011"/>
    </source>
</evidence>
<proteinExistence type="predicted"/>
<evidence type="ECO:0000256" key="8">
    <source>
        <dbReference type="ARBA" id="ARBA00047899"/>
    </source>
</evidence>
<organism evidence="11 12">
    <name type="scientific">Blumeria hordei</name>
    <name type="common">Barley powdery mildew</name>
    <name type="synonym">Blumeria graminis f. sp. hordei</name>
    <dbReference type="NCBI Taxonomy" id="2867405"/>
    <lineage>
        <taxon>Eukaryota</taxon>
        <taxon>Fungi</taxon>
        <taxon>Dikarya</taxon>
        <taxon>Ascomycota</taxon>
        <taxon>Pezizomycotina</taxon>
        <taxon>Leotiomycetes</taxon>
        <taxon>Erysiphales</taxon>
        <taxon>Erysiphaceae</taxon>
        <taxon>Blumeria</taxon>
    </lineage>
</organism>
<dbReference type="PANTHER" id="PTHR38248:SF2">
    <property type="entry name" value="FUNK1 11"/>
    <property type="match status" value="1"/>
</dbReference>
<evidence type="ECO:0000256" key="9">
    <source>
        <dbReference type="ARBA" id="ARBA00048679"/>
    </source>
</evidence>
<evidence type="ECO:0000256" key="2">
    <source>
        <dbReference type="ARBA" id="ARBA00011534"/>
    </source>
</evidence>
<comment type="subunit">
    <text evidence="2">Component of the EKC/KEOPS complex composed of at least BUD32, CGI121, GON7, KAE1 and PCC1; the whole complex dimerizes.</text>
</comment>
<dbReference type="GO" id="GO:0005524">
    <property type="term" value="F:ATP binding"/>
    <property type="evidence" value="ECO:0007669"/>
    <property type="project" value="InterPro"/>
</dbReference>
<gene>
    <name evidence="11" type="ORF">BLGHR1_15439</name>
</gene>
<evidence type="ECO:0000256" key="6">
    <source>
        <dbReference type="ARBA" id="ARBA00030980"/>
    </source>
</evidence>
<dbReference type="InterPro" id="IPR008266">
    <property type="entry name" value="Tyr_kinase_AS"/>
</dbReference>
<dbReference type="EC" id="2.7.11.1" evidence="3"/>
<dbReference type="InterPro" id="IPR040976">
    <property type="entry name" value="Pkinase_fungal"/>
</dbReference>
<evidence type="ECO:0000313" key="12">
    <source>
        <dbReference type="Proteomes" id="UP000275772"/>
    </source>
</evidence>